<reference evidence="1 2" key="1">
    <citation type="submission" date="2023-07" db="EMBL/GenBank/DDBJ databases">
        <title>Sorghum-associated microbial communities from plants grown in Nebraska, USA.</title>
        <authorList>
            <person name="Schachtman D."/>
        </authorList>
    </citation>
    <scope>NUCLEOTIDE SEQUENCE [LARGE SCALE GENOMIC DNA]</scope>
    <source>
        <strain evidence="1 2">DS1039</strain>
    </source>
</reference>
<evidence type="ECO:0000313" key="1">
    <source>
        <dbReference type="EMBL" id="MDR6375875.1"/>
    </source>
</evidence>
<evidence type="ECO:0000313" key="2">
    <source>
        <dbReference type="Proteomes" id="UP001185254"/>
    </source>
</evidence>
<comment type="caution">
    <text evidence="1">The sequence shown here is derived from an EMBL/GenBank/DDBJ whole genome shotgun (WGS) entry which is preliminary data.</text>
</comment>
<keyword evidence="2" id="KW-1185">Reference proteome</keyword>
<organism evidence="1 2">
    <name type="scientific">Paraburkholderia caledonica</name>
    <dbReference type="NCBI Taxonomy" id="134536"/>
    <lineage>
        <taxon>Bacteria</taxon>
        <taxon>Pseudomonadati</taxon>
        <taxon>Pseudomonadota</taxon>
        <taxon>Betaproteobacteria</taxon>
        <taxon>Burkholderiales</taxon>
        <taxon>Burkholderiaceae</taxon>
        <taxon>Paraburkholderia</taxon>
    </lineage>
</organism>
<dbReference type="Proteomes" id="UP001185254">
    <property type="component" value="Unassembled WGS sequence"/>
</dbReference>
<proteinExistence type="predicted"/>
<protein>
    <submittedName>
        <fullName evidence="1">Uncharacterized protein</fullName>
    </submittedName>
</protein>
<accession>A0ABU1KY18</accession>
<sequence length="41" mass="4338">MPITGGPPGGFIVHPLKPKVTTTTQMVICRLSIMVTILTMG</sequence>
<name>A0ABU1KY18_9BURK</name>
<gene>
    <name evidence="1" type="ORF">J2776_002575</name>
</gene>
<dbReference type="EMBL" id="JAVDQN010000002">
    <property type="protein sequence ID" value="MDR6375875.1"/>
    <property type="molecule type" value="Genomic_DNA"/>
</dbReference>